<dbReference type="InterPro" id="IPR033966">
    <property type="entry name" value="RuBisCO"/>
</dbReference>
<dbReference type="InterPro" id="IPR000685">
    <property type="entry name" value="RuBisCO_lsu_C"/>
</dbReference>
<dbReference type="InterPro" id="IPR036422">
    <property type="entry name" value="RuBisCO_lsu_N_sf"/>
</dbReference>
<evidence type="ECO:0000313" key="3">
    <source>
        <dbReference type="Proteomes" id="UP000748752"/>
    </source>
</evidence>
<dbReference type="CDD" id="cd08210">
    <property type="entry name" value="RLP_RrRLP"/>
    <property type="match status" value="1"/>
</dbReference>
<dbReference type="SFLD" id="SFLDG00301">
    <property type="entry name" value="RuBisCO-like_proteins"/>
    <property type="match status" value="1"/>
</dbReference>
<proteinExistence type="predicted"/>
<dbReference type="RefSeq" id="WP_200235367.1">
    <property type="nucleotide sequence ID" value="NZ_NRRV01000012.1"/>
</dbReference>
<dbReference type="PANTHER" id="PTHR42704">
    <property type="entry name" value="RIBULOSE BISPHOSPHATE CARBOXYLASE"/>
    <property type="match status" value="1"/>
</dbReference>
<comment type="caution">
    <text evidence="2">The sequence shown here is derived from an EMBL/GenBank/DDBJ whole genome shotgun (WGS) entry which is preliminary data.</text>
</comment>
<dbReference type="SFLD" id="SFLDS00014">
    <property type="entry name" value="RuBisCO"/>
    <property type="match status" value="1"/>
</dbReference>
<sequence length="383" mass="40153">MSIDDPVALALSGARFAGRYRIRADDEAAALARAREICLEQTVEFPDALIPNAAIREQIVGAPDAPVAADGAWDVTIRYPVEAAGGELTQLVNVLFGNVALQPGVRLMDIDLPESLAAQFAGPRFGIAGLRRLLGVADRPLLCTALKPMGLSSRALAQLAYELACGGIDLIKDDHGLADQPFSPFDERVPRCAEAVARANRETGRRCLYLPNVTASATAVQARARAARESGAGGLLFCPGLTGLDPMRALAADADLGLPILSHPAFVGGLALGPDAGLAPRVLYGQLNRLAGADAAIFPHLGGRFAFSADDCQAIAAGCTDAMDGFSAIFPVPAGGMKLARVRELCDFYGRDCMLLIGGDLHALEPDEDLVQRCRRFVALAAG</sequence>
<dbReference type="Gene3D" id="3.30.70.150">
    <property type="entry name" value="RuBisCO large subunit, N-terminal domain"/>
    <property type="match status" value="1"/>
</dbReference>
<dbReference type="Pfam" id="PF00016">
    <property type="entry name" value="RuBisCO_large"/>
    <property type="match status" value="1"/>
</dbReference>
<dbReference type="Proteomes" id="UP000748752">
    <property type="component" value="Unassembled WGS sequence"/>
</dbReference>
<dbReference type="SFLD" id="SFLDF00158">
    <property type="entry name" value="5-methylthio-D-ribulose_1-phos"/>
    <property type="match status" value="1"/>
</dbReference>
<gene>
    <name evidence="2" type="ORF">CKO31_06905</name>
</gene>
<organism evidence="2 3">
    <name type="scientific">Thiohalocapsa halophila</name>
    <dbReference type="NCBI Taxonomy" id="69359"/>
    <lineage>
        <taxon>Bacteria</taxon>
        <taxon>Pseudomonadati</taxon>
        <taxon>Pseudomonadota</taxon>
        <taxon>Gammaproteobacteria</taxon>
        <taxon>Chromatiales</taxon>
        <taxon>Chromatiaceae</taxon>
        <taxon>Thiohalocapsa</taxon>
    </lineage>
</organism>
<protein>
    <submittedName>
        <fullName evidence="2">Ribulose 1,5-bisphosphate carboxylase large subunit</fullName>
    </submittedName>
</protein>
<dbReference type="PANTHER" id="PTHR42704:SF17">
    <property type="entry name" value="RIBULOSE BISPHOSPHATE CARBOXYLASE LARGE CHAIN"/>
    <property type="match status" value="1"/>
</dbReference>
<dbReference type="EMBL" id="NRRV01000012">
    <property type="protein sequence ID" value="MBK1630478.1"/>
    <property type="molecule type" value="Genomic_DNA"/>
</dbReference>
<evidence type="ECO:0000259" key="1">
    <source>
        <dbReference type="Pfam" id="PF00016"/>
    </source>
</evidence>
<dbReference type="SUPFAM" id="SSF54966">
    <property type="entry name" value="RuBisCO, large subunit, small (N-terminal) domain"/>
    <property type="match status" value="1"/>
</dbReference>
<dbReference type="InterPro" id="IPR036376">
    <property type="entry name" value="RuBisCO_lsu_C_sf"/>
</dbReference>
<keyword evidence="3" id="KW-1185">Reference proteome</keyword>
<reference evidence="2 3" key="1">
    <citation type="journal article" date="2020" name="Microorganisms">
        <title>Osmotic Adaptation and Compatible Solute Biosynthesis of Phototrophic Bacteria as Revealed from Genome Analyses.</title>
        <authorList>
            <person name="Imhoff J.F."/>
            <person name="Rahn T."/>
            <person name="Kunzel S."/>
            <person name="Keller A."/>
            <person name="Neulinger S.C."/>
        </authorList>
    </citation>
    <scope>NUCLEOTIDE SEQUENCE [LARGE SCALE GENOMIC DNA]</scope>
    <source>
        <strain evidence="2 3">DSM 6210</strain>
    </source>
</reference>
<dbReference type="Gene3D" id="3.20.20.110">
    <property type="entry name" value="Ribulose bisphosphate carboxylase, large subunit, C-terminal domain"/>
    <property type="match status" value="1"/>
</dbReference>
<feature type="domain" description="Ribulose bisphosphate carboxylase large subunit C-terminal" evidence="1">
    <location>
        <begin position="126"/>
        <end position="361"/>
    </location>
</feature>
<dbReference type="SUPFAM" id="SSF51649">
    <property type="entry name" value="RuBisCo, C-terminal domain"/>
    <property type="match status" value="1"/>
</dbReference>
<evidence type="ECO:0000313" key="2">
    <source>
        <dbReference type="EMBL" id="MBK1630478.1"/>
    </source>
</evidence>
<name>A0ABS1CFI7_9GAMM</name>
<accession>A0ABS1CFI7</accession>